<dbReference type="GO" id="GO:0016255">
    <property type="term" value="P:attachment of GPI anchor to protein"/>
    <property type="evidence" value="ECO:0007669"/>
    <property type="project" value="TreeGrafter"/>
</dbReference>
<dbReference type="GO" id="GO:0042765">
    <property type="term" value="C:GPI-anchor transamidase complex"/>
    <property type="evidence" value="ECO:0007669"/>
    <property type="project" value="InterPro"/>
</dbReference>
<keyword evidence="1" id="KW-1133">Transmembrane helix</keyword>
<keyword evidence="1" id="KW-0812">Transmembrane</keyword>
<feature type="transmembrane region" description="Helical" evidence="1">
    <location>
        <begin position="21"/>
        <end position="43"/>
    </location>
</feature>
<dbReference type="PANTHER" id="PTHR13304">
    <property type="entry name" value="GLYCOSYLPHOSPHATIDYLINOSITOL ANCHOR ATTACHMENT 1 PROTEIN"/>
    <property type="match status" value="1"/>
</dbReference>
<dbReference type="PANTHER" id="PTHR13304:SF0">
    <property type="entry name" value="GLYCOSYLPHOSPHATIDYLINOSITOL ANCHOR ATTACHMENT 1 PROTEIN"/>
    <property type="match status" value="1"/>
</dbReference>
<evidence type="ECO:0000313" key="4">
    <source>
        <dbReference type="EMBL" id="KAG2873710.1"/>
    </source>
</evidence>
<name>A0A8T0Y3X1_9STRA</name>
<keyword evidence="1" id="KW-0472">Membrane</keyword>
<dbReference type="Proteomes" id="UP000736787">
    <property type="component" value="Unassembled WGS sequence"/>
</dbReference>
<dbReference type="EMBL" id="RCMI01004009">
    <property type="protein sequence ID" value="KAG2870947.1"/>
    <property type="molecule type" value="Genomic_DNA"/>
</dbReference>
<dbReference type="InterPro" id="IPR007246">
    <property type="entry name" value="Gaa1"/>
</dbReference>
<dbReference type="VEuPathDB" id="FungiDB:PC110_g21962"/>
<dbReference type="Pfam" id="PF04114">
    <property type="entry name" value="Gaa1"/>
    <property type="match status" value="1"/>
</dbReference>
<dbReference type="Proteomes" id="UP000774804">
    <property type="component" value="Unassembled WGS sequence"/>
</dbReference>
<dbReference type="Proteomes" id="UP000735874">
    <property type="component" value="Unassembled WGS sequence"/>
</dbReference>
<sequence length="153" mass="16610">MSAKSKTPSKARRALLRLRGYVAPRCLSLCWGTYVLGLIWLLLHPAITVTTGELKCRRTYMSENALLIDLMEWLQGQLLACRGLDRLGAAQASPLADGKEAIVLVTQYCNVGADSGENSGLSLGLALLKYLSRAKWLAKDVILLAADDGYLDG</sequence>
<evidence type="ECO:0000256" key="1">
    <source>
        <dbReference type="SAM" id="Phobius"/>
    </source>
</evidence>
<proteinExistence type="predicted"/>
<evidence type="ECO:0000313" key="5">
    <source>
        <dbReference type="Proteomes" id="UP000735874"/>
    </source>
</evidence>
<evidence type="ECO:0000313" key="2">
    <source>
        <dbReference type="EMBL" id="KAG2799145.1"/>
    </source>
</evidence>
<comment type="caution">
    <text evidence="2">The sequence shown here is derived from an EMBL/GenBank/DDBJ whole genome shotgun (WGS) entry which is preliminary data.</text>
</comment>
<reference evidence="2" key="1">
    <citation type="submission" date="2018-10" db="EMBL/GenBank/DDBJ databases">
        <title>Effector identification in a new, highly contiguous assembly of the strawberry crown rot pathogen Phytophthora cactorum.</title>
        <authorList>
            <person name="Armitage A.D."/>
            <person name="Nellist C.F."/>
            <person name="Bates H."/>
            <person name="Vickerstaff R.J."/>
            <person name="Harrison R.J."/>
        </authorList>
    </citation>
    <scope>NUCLEOTIDE SEQUENCE</scope>
    <source>
        <strain evidence="2">15-7</strain>
        <strain evidence="3">4032</strain>
        <strain evidence="4">4040</strain>
    </source>
</reference>
<dbReference type="AlphaFoldDB" id="A0A8T0Y3X1"/>
<evidence type="ECO:0000313" key="3">
    <source>
        <dbReference type="EMBL" id="KAG2870947.1"/>
    </source>
</evidence>
<feature type="non-terminal residue" evidence="2">
    <location>
        <position position="1"/>
    </location>
</feature>
<protein>
    <submittedName>
        <fullName evidence="2">Uncharacterized protein</fullName>
    </submittedName>
</protein>
<gene>
    <name evidence="2" type="ORF">PC113_g24837</name>
    <name evidence="3" type="ORF">PC115_g24975</name>
    <name evidence="4" type="ORF">PC117_g27750</name>
</gene>
<dbReference type="EMBL" id="RCMG01003672">
    <property type="protein sequence ID" value="KAG2799145.1"/>
    <property type="molecule type" value="Genomic_DNA"/>
</dbReference>
<dbReference type="EMBL" id="RCMK01003743">
    <property type="protein sequence ID" value="KAG2873710.1"/>
    <property type="molecule type" value="Genomic_DNA"/>
</dbReference>
<accession>A0A8T0Y3X1</accession>
<organism evidence="2 5">
    <name type="scientific">Phytophthora cactorum</name>
    <dbReference type="NCBI Taxonomy" id="29920"/>
    <lineage>
        <taxon>Eukaryota</taxon>
        <taxon>Sar</taxon>
        <taxon>Stramenopiles</taxon>
        <taxon>Oomycota</taxon>
        <taxon>Peronosporomycetes</taxon>
        <taxon>Peronosporales</taxon>
        <taxon>Peronosporaceae</taxon>
        <taxon>Phytophthora</taxon>
    </lineage>
</organism>